<keyword evidence="3" id="KW-1185">Reference proteome</keyword>
<gene>
    <name evidence="2" type="ORF">TSUD_33250</name>
</gene>
<accession>A0A2Z6LUR9</accession>
<sequence length="71" mass="7608">MVVEQGKRLGLMGDGDDDDDGGGGVFREYDQVAENQYKKNMVVGQGKELGLMGDDDGVCGVHCEDGLNEEI</sequence>
<dbReference type="EMBL" id="DF973214">
    <property type="protein sequence ID" value="GAU20578.1"/>
    <property type="molecule type" value="Genomic_DNA"/>
</dbReference>
<evidence type="ECO:0000256" key="1">
    <source>
        <dbReference type="SAM" id="MobiDB-lite"/>
    </source>
</evidence>
<evidence type="ECO:0000313" key="2">
    <source>
        <dbReference type="EMBL" id="GAU20578.1"/>
    </source>
</evidence>
<evidence type="ECO:0000313" key="3">
    <source>
        <dbReference type="Proteomes" id="UP000242715"/>
    </source>
</evidence>
<dbReference type="Proteomes" id="UP000242715">
    <property type="component" value="Unassembled WGS sequence"/>
</dbReference>
<dbReference type="AlphaFoldDB" id="A0A2Z6LUR9"/>
<reference evidence="3" key="1">
    <citation type="journal article" date="2017" name="Front. Plant Sci.">
        <title>Climate Clever Clovers: New Paradigm to Reduce the Environmental Footprint of Ruminants by Breeding Low Methanogenic Forages Utilizing Haplotype Variation.</title>
        <authorList>
            <person name="Kaur P."/>
            <person name="Appels R."/>
            <person name="Bayer P.E."/>
            <person name="Keeble-Gagnere G."/>
            <person name="Wang J."/>
            <person name="Hirakawa H."/>
            <person name="Shirasawa K."/>
            <person name="Vercoe P."/>
            <person name="Stefanova K."/>
            <person name="Durmic Z."/>
            <person name="Nichols P."/>
            <person name="Revell C."/>
            <person name="Isobe S.N."/>
            <person name="Edwards D."/>
            <person name="Erskine W."/>
        </authorList>
    </citation>
    <scope>NUCLEOTIDE SEQUENCE [LARGE SCALE GENOMIC DNA]</scope>
    <source>
        <strain evidence="3">cv. Daliak</strain>
    </source>
</reference>
<feature type="region of interest" description="Disordered" evidence="1">
    <location>
        <begin position="1"/>
        <end position="26"/>
    </location>
</feature>
<protein>
    <submittedName>
        <fullName evidence="2">Uncharacterized protein</fullName>
    </submittedName>
</protein>
<organism evidence="2 3">
    <name type="scientific">Trifolium subterraneum</name>
    <name type="common">Subterranean clover</name>
    <dbReference type="NCBI Taxonomy" id="3900"/>
    <lineage>
        <taxon>Eukaryota</taxon>
        <taxon>Viridiplantae</taxon>
        <taxon>Streptophyta</taxon>
        <taxon>Embryophyta</taxon>
        <taxon>Tracheophyta</taxon>
        <taxon>Spermatophyta</taxon>
        <taxon>Magnoliopsida</taxon>
        <taxon>eudicotyledons</taxon>
        <taxon>Gunneridae</taxon>
        <taxon>Pentapetalae</taxon>
        <taxon>rosids</taxon>
        <taxon>fabids</taxon>
        <taxon>Fabales</taxon>
        <taxon>Fabaceae</taxon>
        <taxon>Papilionoideae</taxon>
        <taxon>50 kb inversion clade</taxon>
        <taxon>NPAAA clade</taxon>
        <taxon>Hologalegina</taxon>
        <taxon>IRL clade</taxon>
        <taxon>Trifolieae</taxon>
        <taxon>Trifolium</taxon>
    </lineage>
</organism>
<proteinExistence type="predicted"/>
<name>A0A2Z6LUR9_TRISU</name>